<dbReference type="InterPro" id="IPR050372">
    <property type="entry name" value="Neurexin-related_CASP"/>
</dbReference>
<feature type="region of interest" description="Disordered" evidence="3">
    <location>
        <begin position="1"/>
        <end position="150"/>
    </location>
</feature>
<organism evidence="4 5">
    <name type="scientific">Paramuricea clavata</name>
    <name type="common">Red gorgonian</name>
    <name type="synonym">Violescent sea-whip</name>
    <dbReference type="NCBI Taxonomy" id="317549"/>
    <lineage>
        <taxon>Eukaryota</taxon>
        <taxon>Metazoa</taxon>
        <taxon>Cnidaria</taxon>
        <taxon>Anthozoa</taxon>
        <taxon>Octocorallia</taxon>
        <taxon>Malacalcyonacea</taxon>
        <taxon>Plexauridae</taxon>
        <taxon>Paramuricea</taxon>
    </lineage>
</organism>
<keyword evidence="5" id="KW-1185">Reference proteome</keyword>
<dbReference type="SMART" id="SM00282">
    <property type="entry name" value="LamG"/>
    <property type="match status" value="2"/>
</dbReference>
<dbReference type="InterPro" id="IPR000742">
    <property type="entry name" value="EGF"/>
</dbReference>
<keyword evidence="1 2" id="KW-1015">Disulfide bond</keyword>
<dbReference type="CDD" id="cd00110">
    <property type="entry name" value="LamG"/>
    <property type="match status" value="2"/>
</dbReference>
<comment type="caution">
    <text evidence="4">The sequence shown here is derived from an EMBL/GenBank/DDBJ whole genome shotgun (WGS) entry which is preliminary data.</text>
</comment>
<dbReference type="PANTHER" id="PTHR15036">
    <property type="entry name" value="PIKACHURIN-LIKE PROTEIN"/>
    <property type="match status" value="1"/>
</dbReference>
<feature type="compositionally biased region" description="Polar residues" evidence="3">
    <location>
        <begin position="209"/>
        <end position="221"/>
    </location>
</feature>
<evidence type="ECO:0000313" key="5">
    <source>
        <dbReference type="Proteomes" id="UP001152795"/>
    </source>
</evidence>
<evidence type="ECO:0000256" key="2">
    <source>
        <dbReference type="PROSITE-ProRule" id="PRU00076"/>
    </source>
</evidence>
<comment type="caution">
    <text evidence="2">Lacks conserved residue(s) required for the propagation of feature annotation.</text>
</comment>
<dbReference type="EMBL" id="CACRXK020004914">
    <property type="protein sequence ID" value="CAB4004459.1"/>
    <property type="molecule type" value="Genomic_DNA"/>
</dbReference>
<evidence type="ECO:0000256" key="1">
    <source>
        <dbReference type="ARBA" id="ARBA00023157"/>
    </source>
</evidence>
<dbReference type="InterPro" id="IPR001881">
    <property type="entry name" value="EGF-like_Ca-bd_dom"/>
</dbReference>
<dbReference type="SMART" id="SM00181">
    <property type="entry name" value="EGF"/>
    <property type="match status" value="1"/>
</dbReference>
<feature type="non-terminal residue" evidence="4">
    <location>
        <position position="945"/>
    </location>
</feature>
<dbReference type="SUPFAM" id="SSF49899">
    <property type="entry name" value="Concanavalin A-like lectins/glucanases"/>
    <property type="match status" value="2"/>
</dbReference>
<dbReference type="PANTHER" id="PTHR15036:SF85">
    <property type="entry name" value="SP2353, ISOFORM A"/>
    <property type="match status" value="1"/>
</dbReference>
<feature type="region of interest" description="Disordered" evidence="3">
    <location>
        <begin position="162"/>
        <end position="184"/>
    </location>
</feature>
<dbReference type="OrthoDB" id="5951411at2759"/>
<feature type="region of interest" description="Disordered" evidence="3">
    <location>
        <begin position="198"/>
        <end position="281"/>
    </location>
</feature>
<dbReference type="PROSITE" id="PS50026">
    <property type="entry name" value="EGF_3"/>
    <property type="match status" value="1"/>
</dbReference>
<feature type="compositionally biased region" description="Low complexity" evidence="3">
    <location>
        <begin position="80"/>
        <end position="92"/>
    </location>
</feature>
<dbReference type="Pfam" id="PF00054">
    <property type="entry name" value="Laminin_G_1"/>
    <property type="match status" value="2"/>
</dbReference>
<feature type="compositionally biased region" description="Acidic residues" evidence="3">
    <location>
        <begin position="111"/>
        <end position="121"/>
    </location>
</feature>
<feature type="region of interest" description="Disordered" evidence="3">
    <location>
        <begin position="419"/>
        <end position="463"/>
    </location>
</feature>
<dbReference type="Gene3D" id="2.10.25.10">
    <property type="entry name" value="Laminin"/>
    <property type="match status" value="1"/>
</dbReference>
<dbReference type="Proteomes" id="UP001152795">
    <property type="component" value="Unassembled WGS sequence"/>
</dbReference>
<protein>
    <submittedName>
        <fullName evidence="4">Pikachurin isoform X2</fullName>
    </submittedName>
</protein>
<dbReference type="CDD" id="cd00054">
    <property type="entry name" value="EGF_CA"/>
    <property type="match status" value="1"/>
</dbReference>
<feature type="compositionally biased region" description="Basic and acidic residues" evidence="3">
    <location>
        <begin position="17"/>
        <end position="36"/>
    </location>
</feature>
<evidence type="ECO:0000256" key="3">
    <source>
        <dbReference type="SAM" id="MobiDB-lite"/>
    </source>
</evidence>
<dbReference type="GO" id="GO:0005509">
    <property type="term" value="F:calcium ion binding"/>
    <property type="evidence" value="ECO:0007669"/>
    <property type="project" value="InterPro"/>
</dbReference>
<gene>
    <name evidence="4" type="ORF">PACLA_8A025389</name>
</gene>
<dbReference type="Pfam" id="PF00008">
    <property type="entry name" value="EGF"/>
    <property type="match status" value="1"/>
</dbReference>
<dbReference type="AlphaFoldDB" id="A0A6S7HJG9"/>
<reference evidence="4" key="1">
    <citation type="submission" date="2020-04" db="EMBL/GenBank/DDBJ databases">
        <authorList>
            <person name="Alioto T."/>
            <person name="Alioto T."/>
            <person name="Gomez Garrido J."/>
        </authorList>
    </citation>
    <scope>NUCLEOTIDE SEQUENCE</scope>
    <source>
        <strain evidence="4">A484AB</strain>
    </source>
</reference>
<dbReference type="SMART" id="SM00179">
    <property type="entry name" value="EGF_CA"/>
    <property type="match status" value="1"/>
</dbReference>
<dbReference type="PROSITE" id="PS50025">
    <property type="entry name" value="LAM_G_DOMAIN"/>
    <property type="match status" value="2"/>
</dbReference>
<sequence>ISLSKDCDDEDGCEQGSRSEDRIPKKELLAALEKDNPPVAAFTGEKHDNNNGGPSYEIVSMSTRSKENDSSPLDAFTTIESSESSSNKGSSEAIYEIISQSIEKGNKELSNEDCDDEDDCGSADGVFSNDGSGDEGVKGLSPPKDKDSEKTAYYEVISKSMVGKDDSTPTDAFSTGKSSNISSNEGNEKVIYEIISTSLEKGDKDKTPTDTFTNEESSGNGPSEKRNGDVIYEIISKSLTNGNKEVPKKDCDDEDECGSADDVFIDRDDVPKGLAPPKEKNGSSEKIIFYEVISKTMEKKDNLTDVFTAEKSSGSSIKKENDGVTYEIISKSMEPGDKISKKSCDDEDECGRVDDVFVNEGSGYKTTNGQSPSKDKDVPGGTKYEIISTSMEKKDDSTPTDVFTVDESSAIYEIISKSVTKGDKVPSNKNCDDEDECGSADDVFTNDGSGDNEKNVPSGKPPFYEVMSKEIVKKEDSSPKDTFGTEDNDDAKYEIIFKSTTTESKKSQECGNDDEDCQLPNSGSGDDTFNARRTYSPPKFQLEPQVSVESSLRPLFRDTSFLELPPLGKDAQDSIEAELEILPLEGTGILLYNGWERNKIGDFISLSIQDGFPELSFDCRSGPVKIRTLKSIKMYAWNKIKFFRTGRLGSLTLNDDHSAMALSPEPRSALTLNRNLMVGGISEEMRSEVDINVGFHKGFTGYIRNLKIQGKEVDLNSIPKSVKKNPCLSSRCEHDGQCVQDGEGYSCLCKAQYRGRHCSEEIDLKPISFHKDSYVRFNKAALMKILQGEDGFVMFSIRTTQPKGLLMWEAQKLSQHFQRYVTVGLTVGFVSLSFNFGTGKRQFYSNIPVDDGKWHNVTVARNEGSCSLTIDEKHKTQFSSSTNGLSMRTAVDLYIGGIPSIKSATKGLHKIGFKGCLKNVQINSKFLDFDRDYIASQGTGHCSDT</sequence>
<dbReference type="GO" id="GO:0016020">
    <property type="term" value="C:membrane"/>
    <property type="evidence" value="ECO:0007669"/>
    <property type="project" value="UniProtKB-SubCell"/>
</dbReference>
<proteinExistence type="predicted"/>
<dbReference type="Gene3D" id="2.60.120.200">
    <property type="match status" value="2"/>
</dbReference>
<feature type="compositionally biased region" description="Polar residues" evidence="3">
    <location>
        <begin position="169"/>
        <end position="184"/>
    </location>
</feature>
<dbReference type="InterPro" id="IPR001791">
    <property type="entry name" value="Laminin_G"/>
</dbReference>
<feature type="region of interest" description="Disordered" evidence="3">
    <location>
        <begin position="503"/>
        <end position="536"/>
    </location>
</feature>
<accession>A0A6S7HJG9</accession>
<feature type="compositionally biased region" description="Polar residues" evidence="3">
    <location>
        <begin position="519"/>
        <end position="533"/>
    </location>
</feature>
<evidence type="ECO:0000313" key="4">
    <source>
        <dbReference type="EMBL" id="CAB4004459.1"/>
    </source>
</evidence>
<name>A0A6S7HJG9_PARCT</name>
<dbReference type="PROSITE" id="PS00022">
    <property type="entry name" value="EGF_1"/>
    <property type="match status" value="1"/>
</dbReference>
<feature type="disulfide bond" evidence="2">
    <location>
        <begin position="749"/>
        <end position="758"/>
    </location>
</feature>
<feature type="region of interest" description="Disordered" evidence="3">
    <location>
        <begin position="359"/>
        <end position="382"/>
    </location>
</feature>
<keyword evidence="2" id="KW-0245">EGF-like domain</keyword>
<feature type="compositionally biased region" description="Basic and acidic residues" evidence="3">
    <location>
        <begin position="264"/>
        <end position="281"/>
    </location>
</feature>
<dbReference type="InterPro" id="IPR013320">
    <property type="entry name" value="ConA-like_dom_sf"/>
</dbReference>